<reference evidence="2 3" key="1">
    <citation type="submission" date="2020-07" db="EMBL/GenBank/DDBJ databases">
        <title>Sequencing the genomes of 1000 actinobacteria strains.</title>
        <authorList>
            <person name="Klenk H.-P."/>
        </authorList>
    </citation>
    <scope>NUCLEOTIDE SEQUENCE [LARGE SCALE GENOMIC DNA]</scope>
    <source>
        <strain evidence="2 3">DSM 103833</strain>
    </source>
</reference>
<accession>A0A853C2K6</accession>
<name>A0A853C2K6_9ACTN</name>
<evidence type="ECO:0000313" key="2">
    <source>
        <dbReference type="EMBL" id="NYJ02420.1"/>
    </source>
</evidence>
<gene>
    <name evidence="2" type="ORF">HNR19_003118</name>
</gene>
<protein>
    <submittedName>
        <fullName evidence="2">Uncharacterized protein</fullName>
    </submittedName>
</protein>
<sequence>MRRALGRLALLPVLAACSGDPEFTYGAELEAPPRSAYERSSDEDPTRDHGRADLELDSGAKVIIWIDPGDYRLVLVQHSDPDDADSWTEPERLFEGSGDGCLFVHADTDGEVVAATLGCYHHDAFLQQAPTAGHAAVTTNLEDWRLEDFGEFWGEPHVEDGTVEWDDSSVSWSEDDGFTD</sequence>
<feature type="compositionally biased region" description="Basic and acidic residues" evidence="1">
    <location>
        <begin position="36"/>
        <end position="53"/>
    </location>
</feature>
<feature type="region of interest" description="Disordered" evidence="1">
    <location>
        <begin position="29"/>
        <end position="53"/>
    </location>
</feature>
<evidence type="ECO:0000256" key="1">
    <source>
        <dbReference type="SAM" id="MobiDB-lite"/>
    </source>
</evidence>
<evidence type="ECO:0000313" key="3">
    <source>
        <dbReference type="Proteomes" id="UP000530424"/>
    </source>
</evidence>
<proteinExistence type="predicted"/>
<keyword evidence="3" id="KW-1185">Reference proteome</keyword>
<comment type="caution">
    <text evidence="2">The sequence shown here is derived from an EMBL/GenBank/DDBJ whole genome shotgun (WGS) entry which is preliminary data.</text>
</comment>
<dbReference type="RefSeq" id="WP_179668791.1">
    <property type="nucleotide sequence ID" value="NZ_JACCFP010000001.1"/>
</dbReference>
<dbReference type="Proteomes" id="UP000530424">
    <property type="component" value="Unassembled WGS sequence"/>
</dbReference>
<dbReference type="EMBL" id="JACCFP010000001">
    <property type="protein sequence ID" value="NYJ02420.1"/>
    <property type="molecule type" value="Genomic_DNA"/>
</dbReference>
<organism evidence="2 3">
    <name type="scientific">Nocardioides thalensis</name>
    <dbReference type="NCBI Taxonomy" id="1914755"/>
    <lineage>
        <taxon>Bacteria</taxon>
        <taxon>Bacillati</taxon>
        <taxon>Actinomycetota</taxon>
        <taxon>Actinomycetes</taxon>
        <taxon>Propionibacteriales</taxon>
        <taxon>Nocardioidaceae</taxon>
        <taxon>Nocardioides</taxon>
    </lineage>
</organism>
<dbReference type="AlphaFoldDB" id="A0A853C2K6"/>